<proteinExistence type="predicted"/>
<evidence type="ECO:0000313" key="1">
    <source>
        <dbReference type="EMBL" id="OGY86350.1"/>
    </source>
</evidence>
<organism evidence="1 2">
    <name type="scientific">Candidatus Kerfeldbacteria bacterium RIFOXYB2_FULL_38_14</name>
    <dbReference type="NCBI Taxonomy" id="1798547"/>
    <lineage>
        <taxon>Bacteria</taxon>
        <taxon>Candidatus Kerfeldiibacteriota</taxon>
    </lineage>
</organism>
<accession>A0A1G2BDL2</accession>
<dbReference type="Proteomes" id="UP000176420">
    <property type="component" value="Unassembled WGS sequence"/>
</dbReference>
<dbReference type="AlphaFoldDB" id="A0A1G2BDL2"/>
<reference evidence="1 2" key="1">
    <citation type="journal article" date="2016" name="Nat. Commun.">
        <title>Thousands of microbial genomes shed light on interconnected biogeochemical processes in an aquifer system.</title>
        <authorList>
            <person name="Anantharaman K."/>
            <person name="Brown C.T."/>
            <person name="Hug L.A."/>
            <person name="Sharon I."/>
            <person name="Castelle C.J."/>
            <person name="Probst A.J."/>
            <person name="Thomas B.C."/>
            <person name="Singh A."/>
            <person name="Wilkins M.J."/>
            <person name="Karaoz U."/>
            <person name="Brodie E.L."/>
            <person name="Williams K.H."/>
            <person name="Hubbard S.S."/>
            <person name="Banfield J.F."/>
        </authorList>
    </citation>
    <scope>NUCLEOTIDE SEQUENCE [LARGE SCALE GENOMIC DNA]</scope>
</reference>
<dbReference type="Pfam" id="PF12441">
    <property type="entry name" value="CopG_antitoxin"/>
    <property type="match status" value="1"/>
</dbReference>
<evidence type="ECO:0000313" key="2">
    <source>
        <dbReference type="Proteomes" id="UP000176420"/>
    </source>
</evidence>
<name>A0A1G2BDL2_9BACT</name>
<dbReference type="InterPro" id="IPR022148">
    <property type="entry name" value="CopG_antitoxin"/>
</dbReference>
<protein>
    <submittedName>
        <fullName evidence="1">Uncharacterized protein</fullName>
    </submittedName>
</protein>
<comment type="caution">
    <text evidence="1">The sequence shown here is derived from an EMBL/GenBank/DDBJ whole genome shotgun (WGS) entry which is preliminary data.</text>
</comment>
<gene>
    <name evidence="1" type="ORF">A2319_03055</name>
</gene>
<sequence>MKKPLKIKKLKDENQERKFWSNIDLADYLEPKDLVDISFPQLKPTSRSISIRIPEYILVRIKQQANSLNIPYQSLMKEYIARGVLEKTK</sequence>
<dbReference type="EMBL" id="MHKI01000021">
    <property type="protein sequence ID" value="OGY86350.1"/>
    <property type="molecule type" value="Genomic_DNA"/>
</dbReference>